<feature type="non-terminal residue" evidence="1">
    <location>
        <position position="1"/>
    </location>
</feature>
<gene>
    <name evidence="1" type="ORF">AVDCRST_MAG64-1821</name>
</gene>
<reference evidence="1" key="1">
    <citation type="submission" date="2020-02" db="EMBL/GenBank/DDBJ databases">
        <authorList>
            <person name="Meier V. D."/>
        </authorList>
    </citation>
    <scope>NUCLEOTIDE SEQUENCE</scope>
    <source>
        <strain evidence="1">AVDCRST_MAG64</strain>
    </source>
</reference>
<accession>A0A6J4P108</accession>
<sequence>APPAAGAPASETLVASLYKTLDEGQRQKLCFAFDHPLRSAVDNNWQITKQSIAEALKPDQQAMVREIFRGIHSEEYAQRVFDQVEHDGGGPGSFADDCAIALFGEPGETGDGAKSKFEFVLTGRHCTRRCDGNSVAGAAFGGPIFYGHAADGFNEKADHPGNAYWFQAVRANEVFKALDGKQRALALRDDPRKEQGLKTVELSGKADGLHGIPASELSADQKDLVRKVLADLLAPFRKADADEAMKLVEAGGFDRLHMAFYKNMDVGGDGVWDVWQIEGPSMRWYFRGTPHVHAWVHIREPGVGA</sequence>
<name>A0A6J4P108_9BACT</name>
<dbReference type="InterPro" id="IPR021889">
    <property type="entry name" value="DUF3500"/>
</dbReference>
<protein>
    <recommendedName>
        <fullName evidence="2">DUF3500 domain-containing protein</fullName>
    </recommendedName>
</protein>
<evidence type="ECO:0000313" key="1">
    <source>
        <dbReference type="EMBL" id="CAA9402846.1"/>
    </source>
</evidence>
<organism evidence="1">
    <name type="scientific">uncultured Phycisphaerae bacterium</name>
    <dbReference type="NCBI Taxonomy" id="904963"/>
    <lineage>
        <taxon>Bacteria</taxon>
        <taxon>Pseudomonadati</taxon>
        <taxon>Planctomycetota</taxon>
        <taxon>Phycisphaerae</taxon>
        <taxon>environmental samples</taxon>
    </lineage>
</organism>
<evidence type="ECO:0008006" key="2">
    <source>
        <dbReference type="Google" id="ProtNLM"/>
    </source>
</evidence>
<dbReference type="Pfam" id="PF12006">
    <property type="entry name" value="DUF3500"/>
    <property type="match status" value="1"/>
</dbReference>
<proteinExistence type="predicted"/>
<dbReference type="AlphaFoldDB" id="A0A6J4P108"/>
<dbReference type="EMBL" id="CADCUQ010000413">
    <property type="protein sequence ID" value="CAA9402846.1"/>
    <property type="molecule type" value="Genomic_DNA"/>
</dbReference>